<feature type="transmembrane region" description="Helical" evidence="16">
    <location>
        <begin position="41"/>
        <end position="58"/>
    </location>
</feature>
<protein>
    <recommendedName>
        <fullName evidence="5">CDP-diacylglycerol--serine O-phosphatidyltransferase</fullName>
        <ecNumber evidence="4">2.7.8.8</ecNumber>
    </recommendedName>
    <alternativeName>
        <fullName evidence="14">Phosphatidylserine synthase</fullName>
    </alternativeName>
</protein>
<evidence type="ECO:0000256" key="11">
    <source>
        <dbReference type="ARBA" id="ARBA00023136"/>
    </source>
</evidence>
<evidence type="ECO:0000313" key="17">
    <source>
        <dbReference type="EMBL" id="OCS88498.1"/>
    </source>
</evidence>
<dbReference type="NCBIfam" id="TIGR00473">
    <property type="entry name" value="pssA"/>
    <property type="match status" value="1"/>
</dbReference>
<keyword evidence="11 16" id="KW-0472">Membrane</keyword>
<comment type="similarity">
    <text evidence="3 15">Belongs to the CDP-alcohol phosphatidyltransferase class-I family.</text>
</comment>
<dbReference type="Proteomes" id="UP000093199">
    <property type="component" value="Unassembled WGS sequence"/>
</dbReference>
<dbReference type="InterPro" id="IPR000462">
    <property type="entry name" value="CDP-OH_P_trans"/>
</dbReference>
<dbReference type="GO" id="GO:0008654">
    <property type="term" value="P:phospholipid biosynthetic process"/>
    <property type="evidence" value="ECO:0007669"/>
    <property type="project" value="UniProtKB-KW"/>
</dbReference>
<dbReference type="PANTHER" id="PTHR14269">
    <property type="entry name" value="CDP-DIACYLGLYCEROL--GLYCEROL-3-PHOSPHATE 3-PHOSPHATIDYLTRANSFERASE-RELATED"/>
    <property type="match status" value="1"/>
</dbReference>
<dbReference type="STRING" id="33978.A6M13_01235"/>
<keyword evidence="18" id="KW-1185">Reference proteome</keyword>
<proteinExistence type="inferred from homology"/>
<keyword evidence="12" id="KW-0594">Phospholipid biosynthesis</keyword>
<evidence type="ECO:0000256" key="1">
    <source>
        <dbReference type="ARBA" id="ARBA00000287"/>
    </source>
</evidence>
<reference evidence="17 18" key="1">
    <citation type="submission" date="2016-07" db="EMBL/GenBank/DDBJ databases">
        <title>Caryophanon tenue genome sequencing.</title>
        <authorList>
            <person name="Verma A."/>
            <person name="Pal Y."/>
            <person name="Krishnamurthi S."/>
        </authorList>
    </citation>
    <scope>NUCLEOTIDE SEQUENCE [LARGE SCALE GENOMIC DNA]</scope>
    <source>
        <strain evidence="17 18">DSM 14152</strain>
    </source>
</reference>
<comment type="subcellular location">
    <subcellularLocation>
        <location evidence="2">Endomembrane system</location>
        <topology evidence="2">Multi-pass membrane protein</topology>
    </subcellularLocation>
</comment>
<feature type="transmembrane region" description="Helical" evidence="16">
    <location>
        <begin position="103"/>
        <end position="121"/>
    </location>
</feature>
<keyword evidence="8 16" id="KW-0812">Transmembrane</keyword>
<evidence type="ECO:0000256" key="15">
    <source>
        <dbReference type="RuleBase" id="RU003750"/>
    </source>
</evidence>
<evidence type="ECO:0000256" key="8">
    <source>
        <dbReference type="ARBA" id="ARBA00022692"/>
    </source>
</evidence>
<accession>A0A1C0YMV2</accession>
<dbReference type="PANTHER" id="PTHR14269:SF61">
    <property type="entry name" value="CDP-DIACYLGLYCEROL--SERINE O-PHOSPHATIDYLTRANSFERASE"/>
    <property type="match status" value="1"/>
</dbReference>
<comment type="caution">
    <text evidence="17">The sequence shown here is derived from an EMBL/GenBank/DDBJ whole genome shotgun (WGS) entry which is preliminary data.</text>
</comment>
<evidence type="ECO:0000256" key="2">
    <source>
        <dbReference type="ARBA" id="ARBA00004127"/>
    </source>
</evidence>
<dbReference type="OrthoDB" id="9777147at2"/>
<dbReference type="Pfam" id="PF01066">
    <property type="entry name" value="CDP-OH_P_transf"/>
    <property type="match status" value="1"/>
</dbReference>
<dbReference type="AlphaFoldDB" id="A0A1C0YMV2"/>
<evidence type="ECO:0000256" key="16">
    <source>
        <dbReference type="SAM" id="Phobius"/>
    </source>
</evidence>
<dbReference type="GO" id="GO:0003882">
    <property type="term" value="F:CDP-diacylglycerol-serine O-phosphatidyltransferase activity"/>
    <property type="evidence" value="ECO:0007669"/>
    <property type="project" value="UniProtKB-EC"/>
</dbReference>
<feature type="transmembrane region" description="Helical" evidence="16">
    <location>
        <begin position="133"/>
        <end position="151"/>
    </location>
</feature>
<organism evidence="17 18">
    <name type="scientific">Caryophanon tenue</name>
    <dbReference type="NCBI Taxonomy" id="33978"/>
    <lineage>
        <taxon>Bacteria</taxon>
        <taxon>Bacillati</taxon>
        <taxon>Bacillota</taxon>
        <taxon>Bacilli</taxon>
        <taxon>Bacillales</taxon>
        <taxon>Caryophanaceae</taxon>
        <taxon>Caryophanon</taxon>
    </lineage>
</organism>
<dbReference type="GO" id="GO:0012505">
    <property type="term" value="C:endomembrane system"/>
    <property type="evidence" value="ECO:0007669"/>
    <property type="project" value="UniProtKB-SubCell"/>
</dbReference>
<evidence type="ECO:0000256" key="12">
    <source>
        <dbReference type="ARBA" id="ARBA00023209"/>
    </source>
</evidence>
<evidence type="ECO:0000256" key="3">
    <source>
        <dbReference type="ARBA" id="ARBA00010441"/>
    </source>
</evidence>
<keyword evidence="10" id="KW-0443">Lipid metabolism</keyword>
<feature type="transmembrane region" description="Helical" evidence="16">
    <location>
        <begin position="79"/>
        <end position="97"/>
    </location>
</feature>
<evidence type="ECO:0000256" key="10">
    <source>
        <dbReference type="ARBA" id="ARBA00023098"/>
    </source>
</evidence>
<keyword evidence="6" id="KW-0444">Lipid biosynthesis</keyword>
<dbReference type="InterPro" id="IPR043130">
    <property type="entry name" value="CDP-OH_PTrfase_TM_dom"/>
</dbReference>
<dbReference type="PROSITE" id="PS00379">
    <property type="entry name" value="CDP_ALCOHOL_P_TRANSF"/>
    <property type="match status" value="1"/>
</dbReference>
<feature type="transmembrane region" description="Helical" evidence="16">
    <location>
        <begin position="157"/>
        <end position="176"/>
    </location>
</feature>
<evidence type="ECO:0000313" key="18">
    <source>
        <dbReference type="Proteomes" id="UP000093199"/>
    </source>
</evidence>
<evidence type="ECO:0000256" key="5">
    <source>
        <dbReference type="ARBA" id="ARBA00017171"/>
    </source>
</evidence>
<dbReference type="InterPro" id="IPR050324">
    <property type="entry name" value="CDP-alcohol_PTase-I"/>
</dbReference>
<dbReference type="EMBL" id="MASJ01000001">
    <property type="protein sequence ID" value="OCS88498.1"/>
    <property type="molecule type" value="Genomic_DNA"/>
</dbReference>
<evidence type="ECO:0000256" key="6">
    <source>
        <dbReference type="ARBA" id="ARBA00022516"/>
    </source>
</evidence>
<dbReference type="EC" id="2.7.8.8" evidence="4"/>
<name>A0A1C0YMV2_9BACL</name>
<evidence type="ECO:0000256" key="7">
    <source>
        <dbReference type="ARBA" id="ARBA00022679"/>
    </source>
</evidence>
<comment type="catalytic activity">
    <reaction evidence="1">
        <text>a CDP-1,2-diacyl-sn-glycerol + L-serine = a 1,2-diacyl-sn-glycero-3-phospho-L-serine + CMP + H(+)</text>
        <dbReference type="Rhea" id="RHEA:16913"/>
        <dbReference type="ChEBI" id="CHEBI:15378"/>
        <dbReference type="ChEBI" id="CHEBI:33384"/>
        <dbReference type="ChEBI" id="CHEBI:57262"/>
        <dbReference type="ChEBI" id="CHEBI:58332"/>
        <dbReference type="ChEBI" id="CHEBI:60377"/>
        <dbReference type="EC" id="2.7.8.8"/>
    </reaction>
</comment>
<dbReference type="Gene3D" id="1.20.120.1760">
    <property type="match status" value="1"/>
</dbReference>
<sequence>MFLLHMVDTTVKKLKSQAANILTIANMSFGGASIMATFEGYYSYAILFIFIAALLDRYDGKVARKLQQESELGKQLDSMSDIISFGVAPALLAYQVVLHDFSTVGMIMTVLYIVCGALRLARFNVSESNGYFTGLPITAAGSLLTFTIFFLDFANPVFYMFLTPILAILMISTFTIKKV</sequence>
<evidence type="ECO:0000256" key="9">
    <source>
        <dbReference type="ARBA" id="ARBA00022989"/>
    </source>
</evidence>
<evidence type="ECO:0000256" key="4">
    <source>
        <dbReference type="ARBA" id="ARBA00013174"/>
    </source>
</evidence>
<gene>
    <name evidence="17" type="ORF">A6M13_01235</name>
</gene>
<keyword evidence="9 16" id="KW-1133">Transmembrane helix</keyword>
<keyword evidence="13" id="KW-1208">Phospholipid metabolism</keyword>
<dbReference type="GO" id="GO:0016020">
    <property type="term" value="C:membrane"/>
    <property type="evidence" value="ECO:0007669"/>
    <property type="project" value="InterPro"/>
</dbReference>
<dbReference type="RefSeq" id="WP_066542292.1">
    <property type="nucleotide sequence ID" value="NZ_MASJ01000001.1"/>
</dbReference>
<dbReference type="InterPro" id="IPR004533">
    <property type="entry name" value="CDP-diaglyc--ser_O-PTrfase"/>
</dbReference>
<evidence type="ECO:0000256" key="13">
    <source>
        <dbReference type="ARBA" id="ARBA00023264"/>
    </source>
</evidence>
<keyword evidence="7 15" id="KW-0808">Transferase</keyword>
<evidence type="ECO:0000256" key="14">
    <source>
        <dbReference type="ARBA" id="ARBA00032361"/>
    </source>
</evidence>
<dbReference type="InterPro" id="IPR048254">
    <property type="entry name" value="CDP_ALCOHOL_P_TRANSF_CS"/>
</dbReference>